<name>A0ABM0WKH3_CAMSA</name>
<dbReference type="RefSeq" id="XP_010472381.1">
    <property type="nucleotide sequence ID" value="XM_010474079.1"/>
</dbReference>
<dbReference type="GeneID" id="104752014"/>
<keyword evidence="2" id="KW-1185">Reference proteome</keyword>
<protein>
    <submittedName>
        <fullName evidence="3">Uncharacterized protein LOC104752014</fullName>
    </submittedName>
</protein>
<feature type="coiled-coil region" evidence="1">
    <location>
        <begin position="101"/>
        <end position="142"/>
    </location>
</feature>
<gene>
    <name evidence="3" type="primary">LOC104752014</name>
</gene>
<evidence type="ECO:0000313" key="2">
    <source>
        <dbReference type="Proteomes" id="UP000694864"/>
    </source>
</evidence>
<evidence type="ECO:0000313" key="3">
    <source>
        <dbReference type="RefSeq" id="XP_010472381.1"/>
    </source>
</evidence>
<evidence type="ECO:0000256" key="1">
    <source>
        <dbReference type="SAM" id="Coils"/>
    </source>
</evidence>
<reference evidence="3" key="2">
    <citation type="submission" date="2025-08" db="UniProtKB">
        <authorList>
            <consortium name="RefSeq"/>
        </authorList>
    </citation>
    <scope>IDENTIFICATION</scope>
    <source>
        <tissue evidence="3">Leaf</tissue>
    </source>
</reference>
<organism evidence="2 3">
    <name type="scientific">Camelina sativa</name>
    <name type="common">False flax</name>
    <name type="synonym">Myagrum sativum</name>
    <dbReference type="NCBI Taxonomy" id="90675"/>
    <lineage>
        <taxon>Eukaryota</taxon>
        <taxon>Viridiplantae</taxon>
        <taxon>Streptophyta</taxon>
        <taxon>Embryophyta</taxon>
        <taxon>Tracheophyta</taxon>
        <taxon>Spermatophyta</taxon>
        <taxon>Magnoliopsida</taxon>
        <taxon>eudicotyledons</taxon>
        <taxon>Gunneridae</taxon>
        <taxon>Pentapetalae</taxon>
        <taxon>rosids</taxon>
        <taxon>malvids</taxon>
        <taxon>Brassicales</taxon>
        <taxon>Brassicaceae</taxon>
        <taxon>Camelineae</taxon>
        <taxon>Camelina</taxon>
    </lineage>
</organism>
<proteinExistence type="predicted"/>
<keyword evidence="1" id="KW-0175">Coiled coil</keyword>
<dbReference type="PANTHER" id="PTHR33248">
    <property type="entry name" value="ZINC ION-BINDING PROTEIN"/>
    <property type="match status" value="1"/>
</dbReference>
<dbReference type="InterPro" id="IPR007989">
    <property type="entry name" value="DUF730"/>
</dbReference>
<dbReference type="Pfam" id="PF05325">
    <property type="entry name" value="DUF730"/>
    <property type="match status" value="1"/>
</dbReference>
<reference evidence="2" key="1">
    <citation type="journal article" date="2014" name="Nat. Commun.">
        <title>The emerging biofuel crop Camelina sativa retains a highly undifferentiated hexaploid genome structure.</title>
        <authorList>
            <person name="Kagale S."/>
            <person name="Koh C."/>
            <person name="Nixon J."/>
            <person name="Bollina V."/>
            <person name="Clarke W.E."/>
            <person name="Tuteja R."/>
            <person name="Spillane C."/>
            <person name="Robinson S.J."/>
            <person name="Links M.G."/>
            <person name="Clarke C."/>
            <person name="Higgins E.E."/>
            <person name="Huebert T."/>
            <person name="Sharpe A.G."/>
            <person name="Parkin I.A."/>
        </authorList>
    </citation>
    <scope>NUCLEOTIDE SEQUENCE [LARGE SCALE GENOMIC DNA]</scope>
    <source>
        <strain evidence="2">cv. DH55</strain>
    </source>
</reference>
<accession>A0ABM0WKH3</accession>
<dbReference type="Proteomes" id="UP000694864">
    <property type="component" value="Chromosome 2"/>
</dbReference>
<sequence length="150" mass="17403">MANRDIYGGNSRADEKTASEALAEELNRNEINMKMRYGEIRRRDKGVPIGCNCGAVLLVATSNDPTTRGERYFSCPYDITDGPGQGCGFRKWWTDAVREEFRVIQEEKNEMKQDLDASKKRIEIQEEMILYLEKKYDALEKKFESLNKYL</sequence>